<protein>
    <submittedName>
        <fullName evidence="1">Uncharacterized protein</fullName>
    </submittedName>
</protein>
<organism evidence="1 2">
    <name type="scientific">Candidatus Desantisbacteria bacterium CG_4_9_14_3_um_filter_40_11</name>
    <dbReference type="NCBI Taxonomy" id="1974546"/>
    <lineage>
        <taxon>Bacteria</taxon>
        <taxon>Candidatus Desantisiibacteriota</taxon>
    </lineage>
</organism>
<evidence type="ECO:0000313" key="2">
    <source>
        <dbReference type="Proteomes" id="UP000231366"/>
    </source>
</evidence>
<sequence>MKNLPEILWAADNQIPYEDDCACASVSGPHILHSSAKDATTEEDCACVENSSRPLSSLNDCACSASHQRMSSLIEIPMKDATVAIFNPKGPQNAVVINDFTRQILNAFQKPASIQEAVKQVPEVEFSVAVKTALQLSRLGLLVVEEDCGPAQRPPATLTSWLHLT</sequence>
<comment type="caution">
    <text evidence="1">The sequence shown here is derived from an EMBL/GenBank/DDBJ whole genome shotgun (WGS) entry which is preliminary data.</text>
</comment>
<feature type="non-terminal residue" evidence="1">
    <location>
        <position position="165"/>
    </location>
</feature>
<proteinExistence type="predicted"/>
<reference evidence="2" key="1">
    <citation type="submission" date="2017-09" db="EMBL/GenBank/DDBJ databases">
        <title>Depth-based differentiation of microbial function through sediment-hosted aquifers and enrichment of novel symbionts in the deep terrestrial subsurface.</title>
        <authorList>
            <person name="Probst A.J."/>
            <person name="Ladd B."/>
            <person name="Jarett J.K."/>
            <person name="Geller-Mcgrath D.E."/>
            <person name="Sieber C.M.K."/>
            <person name="Emerson J.B."/>
            <person name="Anantharaman K."/>
            <person name="Thomas B.C."/>
            <person name="Malmstrom R."/>
            <person name="Stieglmeier M."/>
            <person name="Klingl A."/>
            <person name="Woyke T."/>
            <person name="Ryan C.M."/>
            <person name="Banfield J.F."/>
        </authorList>
    </citation>
    <scope>NUCLEOTIDE SEQUENCE [LARGE SCALE GENOMIC DNA]</scope>
</reference>
<evidence type="ECO:0000313" key="1">
    <source>
        <dbReference type="EMBL" id="PJB29693.1"/>
    </source>
</evidence>
<name>A0A2M8AUV9_9BACT</name>
<dbReference type="AlphaFoldDB" id="A0A2M8AUV9"/>
<dbReference type="Proteomes" id="UP000231366">
    <property type="component" value="Unassembled WGS sequence"/>
</dbReference>
<gene>
    <name evidence="1" type="ORF">CO110_04440</name>
</gene>
<dbReference type="EMBL" id="PFUI01000114">
    <property type="protein sequence ID" value="PJB29693.1"/>
    <property type="molecule type" value="Genomic_DNA"/>
</dbReference>
<accession>A0A2M8AUV9</accession>